<feature type="region of interest" description="Disordered" evidence="1">
    <location>
        <begin position="1"/>
        <end position="24"/>
    </location>
</feature>
<accession>A0AAU2A1S3</accession>
<feature type="compositionally biased region" description="Polar residues" evidence="1">
    <location>
        <begin position="1"/>
        <end position="10"/>
    </location>
</feature>
<sequence>MTASSQTSSGALPPESPQASRPLPSPAGVFAAYGAVLPVPLGTAAATPQAAPGGAPDVQAEQEAGLVFSSESVQGIASTAYNLGVDDTKAASTELALLGDQDPKTLDWFHARVMAVAALCAGRPDDHLLTVREVLTAVDGRTATTAPLAITWSGTVRGLVGDTPHEDTVVPCTTVRGGPAALVLDDAERRKLGGLLLATLHTAEVCQTPGCGMTQEEVDACDPPVSDWILVRVAGASGPARWWCSVWCANSAITAGGAELAAADRAAAVDPDAQAPMYEVRIDGPEPHRFEPERLGESDAKRRVAGCRHCPGARTDAIHIWADDDQAATGGGL</sequence>
<evidence type="ECO:0000256" key="1">
    <source>
        <dbReference type="SAM" id="MobiDB-lite"/>
    </source>
</evidence>
<organism evidence="2">
    <name type="scientific">Streptomyces sp. NBC_00093</name>
    <dbReference type="NCBI Taxonomy" id="2975649"/>
    <lineage>
        <taxon>Bacteria</taxon>
        <taxon>Bacillati</taxon>
        <taxon>Actinomycetota</taxon>
        <taxon>Actinomycetes</taxon>
        <taxon>Kitasatosporales</taxon>
        <taxon>Streptomycetaceae</taxon>
        <taxon>Streptomyces</taxon>
    </lineage>
</organism>
<gene>
    <name evidence="2" type="ORF">OHA22_20920</name>
</gene>
<proteinExistence type="predicted"/>
<name>A0AAU2A1S3_9ACTN</name>
<dbReference type="AlphaFoldDB" id="A0AAU2A1S3"/>
<protein>
    <submittedName>
        <fullName evidence="2">Uncharacterized protein</fullName>
    </submittedName>
</protein>
<reference evidence="2" key="1">
    <citation type="submission" date="2022-10" db="EMBL/GenBank/DDBJ databases">
        <title>The complete genomes of actinobacterial strains from the NBC collection.</title>
        <authorList>
            <person name="Joergensen T.S."/>
            <person name="Alvarez Arevalo M."/>
            <person name="Sterndorff E.B."/>
            <person name="Faurdal D."/>
            <person name="Vuksanovic O."/>
            <person name="Mourched A.-S."/>
            <person name="Charusanti P."/>
            <person name="Shaw S."/>
            <person name="Blin K."/>
            <person name="Weber T."/>
        </authorList>
    </citation>
    <scope>NUCLEOTIDE SEQUENCE</scope>
    <source>
        <strain evidence="2">NBC_00093</strain>
    </source>
</reference>
<dbReference type="EMBL" id="CP108222">
    <property type="protein sequence ID" value="WTT17830.1"/>
    <property type="molecule type" value="Genomic_DNA"/>
</dbReference>
<evidence type="ECO:0000313" key="2">
    <source>
        <dbReference type="EMBL" id="WTT17830.1"/>
    </source>
</evidence>